<dbReference type="CDD" id="cd02042">
    <property type="entry name" value="ParAB_family"/>
    <property type="match status" value="1"/>
</dbReference>
<organism evidence="2 3">
    <name type="scientific">Pseudomonas poae</name>
    <dbReference type="NCBI Taxonomy" id="200451"/>
    <lineage>
        <taxon>Bacteria</taxon>
        <taxon>Pseudomonadati</taxon>
        <taxon>Pseudomonadota</taxon>
        <taxon>Gammaproteobacteria</taxon>
        <taxon>Pseudomonadales</taxon>
        <taxon>Pseudomonadaceae</taxon>
        <taxon>Pseudomonas</taxon>
    </lineage>
</organism>
<sequence>MKIITLYNHKGGVSKTTTTFNIATYLANSGKKVLMVDADPQCNLTEIALARTIQSLDAAAAKSANHKVSELPGTSILDALNQRIKGDAAFIDINKIKTVEVHKNLYLIRGAVDLSSIEDDLAEAHVQRMSMRTNLMRTYVAIGDFLIRLAKKEKFDYIFIDVGPSSGALTRAFFLVCDGFFIPVAPDRFNVQAIGTLSHILQRWMKEHQQVVSQYESLDMPIRSGKPAFLGAVVQAFKKYAGEAKPGFKLWMQRLPLEIDEKLKPIYFNDPVSESLYLPTQKVKSADYSISVEIPDFNQLAPLMQEVGKAVFNIDQADTALITKSLKPWKGNNWSGAQKRMATYKTLFGSISDIINEFDAKKP</sequence>
<gene>
    <name evidence="2" type="ORF">IMF22_29095</name>
</gene>
<dbReference type="EMBL" id="CP063073">
    <property type="protein sequence ID" value="QOQ75470.1"/>
    <property type="molecule type" value="Genomic_DNA"/>
</dbReference>
<dbReference type="AlphaFoldDB" id="A0A7M1KJE6"/>
<evidence type="ECO:0000313" key="2">
    <source>
        <dbReference type="EMBL" id="QOQ75470.1"/>
    </source>
</evidence>
<dbReference type="PANTHER" id="PTHR13696">
    <property type="entry name" value="P-LOOP CONTAINING NUCLEOSIDE TRIPHOSPHATE HYDROLASE"/>
    <property type="match status" value="1"/>
</dbReference>
<evidence type="ECO:0000313" key="3">
    <source>
        <dbReference type="Proteomes" id="UP000594923"/>
    </source>
</evidence>
<reference evidence="2 3" key="1">
    <citation type="submission" date="2020-10" db="EMBL/GenBank/DDBJ databases">
        <title>High quality whole genome sequence of Pseudomonas poae PMA22.</title>
        <authorList>
            <person name="Hernandez J.G."/>
            <person name="Rodriguez P."/>
            <person name="Cuevas C."/>
            <person name="de la Calle F."/>
            <person name="Galan B."/>
            <person name="Garcia J.L."/>
        </authorList>
    </citation>
    <scope>NUCLEOTIDE SEQUENCE [LARGE SCALE GENOMIC DNA]</scope>
    <source>
        <strain evidence="2 3">PMA22</strain>
    </source>
</reference>
<name>A0A7M1KJE6_9PSED</name>
<proteinExistence type="predicted"/>
<dbReference type="InterPro" id="IPR027417">
    <property type="entry name" value="P-loop_NTPase"/>
</dbReference>
<dbReference type="Pfam" id="PF13614">
    <property type="entry name" value="AAA_31"/>
    <property type="match status" value="1"/>
</dbReference>
<dbReference type="InterPro" id="IPR050678">
    <property type="entry name" value="DNA_Partitioning_ATPase"/>
</dbReference>
<protein>
    <submittedName>
        <fullName evidence="2">AAA family ATPase</fullName>
    </submittedName>
</protein>
<feature type="domain" description="AAA" evidence="1">
    <location>
        <begin position="1"/>
        <end position="208"/>
    </location>
</feature>
<dbReference type="Gene3D" id="3.40.50.300">
    <property type="entry name" value="P-loop containing nucleotide triphosphate hydrolases"/>
    <property type="match status" value="1"/>
</dbReference>
<dbReference type="Proteomes" id="UP000594923">
    <property type="component" value="Chromosome"/>
</dbReference>
<dbReference type="RefSeq" id="WP_197626844.1">
    <property type="nucleotide sequence ID" value="NZ_CP063073.1"/>
</dbReference>
<accession>A0A7M1KJE6</accession>
<dbReference type="InterPro" id="IPR025669">
    <property type="entry name" value="AAA_dom"/>
</dbReference>
<dbReference type="PANTHER" id="PTHR13696:SF99">
    <property type="entry name" value="COBYRINIC ACID AC-DIAMIDE SYNTHASE"/>
    <property type="match status" value="1"/>
</dbReference>
<evidence type="ECO:0000259" key="1">
    <source>
        <dbReference type="Pfam" id="PF13614"/>
    </source>
</evidence>
<dbReference type="SUPFAM" id="SSF52540">
    <property type="entry name" value="P-loop containing nucleoside triphosphate hydrolases"/>
    <property type="match status" value="1"/>
</dbReference>